<accession>A0A345EFF1</accession>
<proteinExistence type="predicted"/>
<name>A0A345EFF1_9EURY</name>
<evidence type="ECO:0000313" key="3">
    <source>
        <dbReference type="EMBL" id="AXG10923.1"/>
    </source>
</evidence>
<evidence type="ECO:0000313" key="2">
    <source>
        <dbReference type="EMBL" id="AXG07507.1"/>
    </source>
</evidence>
<dbReference type="EMBL" id="CP031150">
    <property type="protein sequence ID" value="AXG07507.1"/>
    <property type="molecule type" value="Genomic_DNA"/>
</dbReference>
<feature type="transmembrane region" description="Helical" evidence="1">
    <location>
        <begin position="21"/>
        <end position="45"/>
    </location>
</feature>
<organism evidence="3 4">
    <name type="scientific">Haloplanus rubicundus</name>
    <dbReference type="NCBI Taxonomy" id="1547898"/>
    <lineage>
        <taxon>Archaea</taxon>
        <taxon>Methanobacteriati</taxon>
        <taxon>Methanobacteriota</taxon>
        <taxon>Stenosarchaea group</taxon>
        <taxon>Halobacteria</taxon>
        <taxon>Halobacteriales</taxon>
        <taxon>Haloferacaceae</taxon>
        <taxon>Haloplanus</taxon>
    </lineage>
</organism>
<feature type="transmembrane region" description="Helical" evidence="1">
    <location>
        <begin position="91"/>
        <end position="112"/>
    </location>
</feature>
<dbReference type="Proteomes" id="UP000253273">
    <property type="component" value="Chromosome"/>
</dbReference>
<keyword evidence="1" id="KW-0472">Membrane</keyword>
<dbReference type="Proteomes" id="UP000252985">
    <property type="component" value="Chromosome"/>
</dbReference>
<keyword evidence="1" id="KW-1133">Transmembrane helix</keyword>
<evidence type="ECO:0000313" key="5">
    <source>
        <dbReference type="Proteomes" id="UP000253273"/>
    </source>
</evidence>
<protein>
    <submittedName>
        <fullName evidence="3">Uncharacterized protein</fullName>
    </submittedName>
</protein>
<reference evidence="2 5" key="2">
    <citation type="submission" date="2018-07" db="EMBL/GenBank/DDBJ databases">
        <title>Genome sequences of Haloplanus sp. CBA1113.</title>
        <authorList>
            <person name="Kim Y.B."/>
            <person name="Roh S.W."/>
        </authorList>
    </citation>
    <scope>NUCLEOTIDE SEQUENCE [LARGE SCALE GENOMIC DNA]</scope>
    <source>
        <strain evidence="2 5">CBA1113</strain>
    </source>
</reference>
<dbReference type="KEGG" id="haj:DU500_14335"/>
<evidence type="ECO:0000313" key="4">
    <source>
        <dbReference type="Proteomes" id="UP000252985"/>
    </source>
</evidence>
<dbReference type="RefSeq" id="WP_114586633.1">
    <property type="nucleotide sequence ID" value="NZ_CP031148.1"/>
</dbReference>
<dbReference type="GeneID" id="37288173"/>
<evidence type="ECO:0000256" key="1">
    <source>
        <dbReference type="SAM" id="Phobius"/>
    </source>
</evidence>
<dbReference type="AlphaFoldDB" id="A0A345EFF1"/>
<reference evidence="3 4" key="1">
    <citation type="submission" date="2018-07" db="EMBL/GenBank/DDBJ databases">
        <title>Genome sequences of Haloplanus sp. CBA1112.</title>
        <authorList>
            <person name="Kim Y.B."/>
            <person name="Roh S.W."/>
        </authorList>
    </citation>
    <scope>NUCLEOTIDE SEQUENCE [LARGE SCALE GENOMIC DNA]</scope>
    <source>
        <strain evidence="3 4">CBA1112</strain>
    </source>
</reference>
<dbReference type="KEGG" id="haq:DU484_14305"/>
<sequence length="191" mass="19620">MRKRLRRAAWTVRAALRRRDGRAAFLLGVLGYPLLYLGTIGHLAVGGRGWSVLVVDDPVARAFRQTRPFSFEPVARVVAEPLVVLLSPLDVAVALVLAALVGANLAVAVAVWRSPAACGVESSAGLLAGVPALLTGATCCGPAVLFALGVGATGTLLTVFGYATPLTALLLLGGLLLVARSADTNAVRTDG</sequence>
<dbReference type="OrthoDB" id="203146at2157"/>
<keyword evidence="5" id="KW-1185">Reference proteome</keyword>
<dbReference type="EMBL" id="CP031148">
    <property type="protein sequence ID" value="AXG10923.1"/>
    <property type="molecule type" value="Genomic_DNA"/>
</dbReference>
<keyword evidence="1" id="KW-0812">Transmembrane</keyword>
<feature type="transmembrane region" description="Helical" evidence="1">
    <location>
        <begin position="124"/>
        <end position="147"/>
    </location>
</feature>
<accession>A0A345E5N5</accession>
<gene>
    <name evidence="3" type="ORF">DU484_14305</name>
    <name evidence="2" type="ORF">DU500_14335</name>
</gene>
<feature type="transmembrane region" description="Helical" evidence="1">
    <location>
        <begin position="159"/>
        <end position="179"/>
    </location>
</feature>